<evidence type="ECO:0000313" key="2">
    <source>
        <dbReference type="EMBL" id="CAE4655681.1"/>
    </source>
</evidence>
<dbReference type="AlphaFoldDB" id="A0A7S4W693"/>
<reference evidence="2" key="1">
    <citation type="submission" date="2021-01" db="EMBL/GenBank/DDBJ databases">
        <authorList>
            <person name="Corre E."/>
            <person name="Pelletier E."/>
            <person name="Niang G."/>
            <person name="Scheremetjew M."/>
            <person name="Finn R."/>
            <person name="Kale V."/>
            <person name="Holt S."/>
            <person name="Cochrane G."/>
            <person name="Meng A."/>
            <person name="Brown T."/>
            <person name="Cohen L."/>
        </authorList>
    </citation>
    <scope>NUCLEOTIDE SEQUENCE</scope>
    <source>
        <strain evidence="2">GSO104</strain>
    </source>
</reference>
<feature type="compositionally biased region" description="Basic and acidic residues" evidence="1">
    <location>
        <begin position="106"/>
        <end position="122"/>
    </location>
</feature>
<protein>
    <submittedName>
        <fullName evidence="2">Uncharacterized protein</fullName>
    </submittedName>
</protein>
<gene>
    <name evidence="2" type="ORF">DBRI00130_LOCUS39192</name>
</gene>
<dbReference type="EMBL" id="HBNS01053947">
    <property type="protein sequence ID" value="CAE4655681.1"/>
    <property type="molecule type" value="Transcribed_RNA"/>
</dbReference>
<feature type="compositionally biased region" description="Polar residues" evidence="1">
    <location>
        <begin position="13"/>
        <end position="23"/>
    </location>
</feature>
<feature type="region of interest" description="Disordered" evidence="1">
    <location>
        <begin position="106"/>
        <end position="143"/>
    </location>
</feature>
<feature type="compositionally biased region" description="Basic and acidic residues" evidence="1">
    <location>
        <begin position="130"/>
        <end position="143"/>
    </location>
</feature>
<feature type="region of interest" description="Disordered" evidence="1">
    <location>
        <begin position="1"/>
        <end position="34"/>
    </location>
</feature>
<name>A0A7S4W693_9STRA</name>
<sequence>MDKPLSPIGQFPQAYNHQPQQETAGFPHQSYAHGYPSHNITQHQLQSFAHQIAAWSFERFTHTAATEDNSGRDANAMEGRDDCHCLDHYQQLTTPTHNQFEHHFAEGGETEPKYLYNEDWRSPPDISTGSERECSPNDECRDS</sequence>
<accession>A0A7S4W693</accession>
<evidence type="ECO:0000256" key="1">
    <source>
        <dbReference type="SAM" id="MobiDB-lite"/>
    </source>
</evidence>
<proteinExistence type="predicted"/>
<organism evidence="2">
    <name type="scientific">Ditylum brightwellii</name>
    <dbReference type="NCBI Taxonomy" id="49249"/>
    <lineage>
        <taxon>Eukaryota</taxon>
        <taxon>Sar</taxon>
        <taxon>Stramenopiles</taxon>
        <taxon>Ochrophyta</taxon>
        <taxon>Bacillariophyta</taxon>
        <taxon>Mediophyceae</taxon>
        <taxon>Lithodesmiophycidae</taxon>
        <taxon>Lithodesmiales</taxon>
        <taxon>Lithodesmiaceae</taxon>
        <taxon>Ditylum</taxon>
    </lineage>
</organism>